<evidence type="ECO:0000313" key="3">
    <source>
        <dbReference type="Proteomes" id="UP001500994"/>
    </source>
</evidence>
<keyword evidence="1" id="KW-0472">Membrane</keyword>
<keyword evidence="3" id="KW-1185">Reference proteome</keyword>
<comment type="caution">
    <text evidence="2">The sequence shown here is derived from an EMBL/GenBank/DDBJ whole genome shotgun (WGS) entry which is preliminary data.</text>
</comment>
<reference evidence="2 3" key="1">
    <citation type="journal article" date="2019" name="Int. J. Syst. Evol. Microbiol.">
        <title>The Global Catalogue of Microorganisms (GCM) 10K type strain sequencing project: providing services to taxonomists for standard genome sequencing and annotation.</title>
        <authorList>
            <consortium name="The Broad Institute Genomics Platform"/>
            <consortium name="The Broad Institute Genome Sequencing Center for Infectious Disease"/>
            <person name="Wu L."/>
            <person name="Ma J."/>
        </authorList>
    </citation>
    <scope>NUCLEOTIDE SEQUENCE [LARGE SCALE GENOMIC DNA]</scope>
    <source>
        <strain evidence="2 3">JCM 16374</strain>
    </source>
</reference>
<sequence>MDSGPEAFAGASFALFGGGLLLWAALCVRTGQPVAVGYGRVAGTVTALLAGAGFLAVGCRLLGAW</sequence>
<proteinExistence type="predicted"/>
<keyword evidence="1" id="KW-1133">Transmembrane helix</keyword>
<evidence type="ECO:0000313" key="2">
    <source>
        <dbReference type="EMBL" id="GAA2676916.1"/>
    </source>
</evidence>
<name>A0ABN3SGQ8_9ACTN</name>
<keyword evidence="1" id="KW-0812">Transmembrane</keyword>
<organism evidence="2 3">
    <name type="scientific">Streptomyces lunalinharesii</name>
    <dbReference type="NCBI Taxonomy" id="333384"/>
    <lineage>
        <taxon>Bacteria</taxon>
        <taxon>Bacillati</taxon>
        <taxon>Actinomycetota</taxon>
        <taxon>Actinomycetes</taxon>
        <taxon>Kitasatosporales</taxon>
        <taxon>Streptomycetaceae</taxon>
        <taxon>Streptomyces</taxon>
    </lineage>
</organism>
<accession>A0ABN3SGQ8</accession>
<dbReference type="Proteomes" id="UP001500994">
    <property type="component" value="Unassembled WGS sequence"/>
</dbReference>
<evidence type="ECO:0000256" key="1">
    <source>
        <dbReference type="SAM" id="Phobius"/>
    </source>
</evidence>
<gene>
    <name evidence="2" type="ORF">GCM10009864_55520</name>
</gene>
<dbReference type="RefSeq" id="WP_344580969.1">
    <property type="nucleotide sequence ID" value="NZ_BAAARK010000021.1"/>
</dbReference>
<dbReference type="EMBL" id="BAAARK010000021">
    <property type="protein sequence ID" value="GAA2676916.1"/>
    <property type="molecule type" value="Genomic_DNA"/>
</dbReference>
<protein>
    <submittedName>
        <fullName evidence="2">Uncharacterized protein</fullName>
    </submittedName>
</protein>
<feature type="transmembrane region" description="Helical" evidence="1">
    <location>
        <begin position="38"/>
        <end position="62"/>
    </location>
</feature>
<feature type="transmembrane region" description="Helical" evidence="1">
    <location>
        <begin position="7"/>
        <end position="26"/>
    </location>
</feature>